<gene>
    <name evidence="3" type="ORF">C2857_000934</name>
</gene>
<dbReference type="Proteomes" id="UP000594364">
    <property type="component" value="Chromosome 4"/>
</dbReference>
<sequence length="573" mass="63176">MSLSLFSPHQLLFRLLFRGTFHPFVLAAMVDLSSTEVSCGRKRSLLRTFGSRRRRKDFAVSASIQTEVTQATSLTPTKPIHESTEENISRYSRSQSKQSVSTPLKRNDVSCARVNKTPFSDGSQAGTPPSKRSSDCTRDACRFPVSPFRMHPVMVPRTSQINQDSESSANRRNSMATCRSSETNHPTRRYTTNSVQLRDTVDMLRLLDDSICSPEKDSTPSEKPNMALPMPSMETQRGFIGPRSSSVRALRRQVHPASAEEINAKVAEMMAAMDALKPSTPTRTATDSRALAQVAQSKGLAKLLGRLYSKSSSPDNEALKKRSKTGAGDGDAPLAKSAGQSDKNQSSISSTEIRLNEDQNLNRNKVQQIIGGKVNQKHANSTLLSVNSNSFVTIECSRPGEDRQVAESNRVHNTRRMSWPSANPFDTEEDFECDLDQGILHASPAGSSTPRIRIHRSSDSTLSEYSIKDLSGASLGQVNLAKVVQIGKNDNTNKWIRQLNFGPAADKRHSPRELPSQNDDAGTAKKHPSPSKRDLEELEKAFRQYELPQGTYEEGGVDELAASRTVLSVKDRN</sequence>
<feature type="compositionally biased region" description="Basic and acidic residues" evidence="1">
    <location>
        <begin position="531"/>
        <end position="543"/>
    </location>
</feature>
<evidence type="ECO:0000313" key="3">
    <source>
        <dbReference type="EMBL" id="QPH04158.1"/>
    </source>
</evidence>
<feature type="region of interest" description="Disordered" evidence="1">
    <location>
        <begin position="211"/>
        <end position="230"/>
    </location>
</feature>
<evidence type="ECO:0000313" key="4">
    <source>
        <dbReference type="Proteomes" id="UP000594364"/>
    </source>
</evidence>
<organism evidence="3 4">
    <name type="scientific">Epichloe festucae (strain Fl1)</name>
    <dbReference type="NCBI Taxonomy" id="877507"/>
    <lineage>
        <taxon>Eukaryota</taxon>
        <taxon>Fungi</taxon>
        <taxon>Dikarya</taxon>
        <taxon>Ascomycota</taxon>
        <taxon>Pezizomycotina</taxon>
        <taxon>Sordariomycetes</taxon>
        <taxon>Hypocreomycetidae</taxon>
        <taxon>Hypocreales</taxon>
        <taxon>Clavicipitaceae</taxon>
        <taxon>Epichloe</taxon>
    </lineage>
</organism>
<keyword evidence="4" id="KW-1185">Reference proteome</keyword>
<feature type="region of interest" description="Disordered" evidence="1">
    <location>
        <begin position="156"/>
        <end position="192"/>
    </location>
</feature>
<feature type="signal peptide" evidence="2">
    <location>
        <begin position="1"/>
        <end position="27"/>
    </location>
</feature>
<feature type="region of interest" description="Disordered" evidence="1">
    <location>
        <begin position="307"/>
        <end position="360"/>
    </location>
</feature>
<dbReference type="OrthoDB" id="4207421at2759"/>
<name>A0A7S9KU41_EPIFF</name>
<protein>
    <submittedName>
        <fullName evidence="3">Uncharacterized protein</fullName>
    </submittedName>
</protein>
<reference evidence="3 4" key="1">
    <citation type="journal article" date="2018" name="PLoS Genet.">
        <title>Repeat elements organise 3D genome structure and mediate transcription in the filamentous fungus Epichloe festucae.</title>
        <authorList>
            <person name="Winter D.J."/>
            <person name="Ganley A.R.D."/>
            <person name="Young C.A."/>
            <person name="Liachko I."/>
            <person name="Schardl C.L."/>
            <person name="Dupont P.Y."/>
            <person name="Berry D."/>
            <person name="Ram A."/>
            <person name="Scott B."/>
            <person name="Cox M.P."/>
        </authorList>
    </citation>
    <scope>NUCLEOTIDE SEQUENCE [LARGE SCALE GENOMIC DNA]</scope>
    <source>
        <strain evidence="3 4">Fl1</strain>
    </source>
</reference>
<feature type="compositionally biased region" description="Polar residues" evidence="1">
    <location>
        <begin position="89"/>
        <end position="104"/>
    </location>
</feature>
<dbReference type="EMBL" id="CP031388">
    <property type="protein sequence ID" value="QPH04158.1"/>
    <property type="molecule type" value="Genomic_DNA"/>
</dbReference>
<feature type="compositionally biased region" description="Polar residues" evidence="1">
    <location>
        <begin position="157"/>
        <end position="192"/>
    </location>
</feature>
<feature type="compositionally biased region" description="Polar residues" evidence="1">
    <location>
        <begin position="338"/>
        <end position="360"/>
    </location>
</feature>
<feature type="compositionally biased region" description="Basic and acidic residues" evidence="1">
    <location>
        <begin position="79"/>
        <end position="88"/>
    </location>
</feature>
<keyword evidence="2" id="KW-0732">Signal</keyword>
<feature type="region of interest" description="Disordered" evidence="1">
    <location>
        <begin position="502"/>
        <end position="573"/>
    </location>
</feature>
<feature type="compositionally biased region" description="Basic and acidic residues" evidence="1">
    <location>
        <begin position="211"/>
        <end position="220"/>
    </location>
</feature>
<dbReference type="AlphaFoldDB" id="A0A7S9KU41"/>
<evidence type="ECO:0000256" key="2">
    <source>
        <dbReference type="SAM" id="SignalP"/>
    </source>
</evidence>
<accession>A0A7S9KU41</accession>
<feature type="chain" id="PRO_5034681353" evidence="2">
    <location>
        <begin position="28"/>
        <end position="573"/>
    </location>
</feature>
<feature type="compositionally biased region" description="Polar residues" evidence="1">
    <location>
        <begin position="117"/>
        <end position="131"/>
    </location>
</feature>
<feature type="region of interest" description="Disordered" evidence="1">
    <location>
        <begin position="70"/>
        <end position="138"/>
    </location>
</feature>
<evidence type="ECO:0000256" key="1">
    <source>
        <dbReference type="SAM" id="MobiDB-lite"/>
    </source>
</evidence>
<proteinExistence type="predicted"/>